<proteinExistence type="predicted"/>
<organism evidence="1 2">
    <name type="scientific">Rhizorhabdus wittichii (strain DSM 6014 / CCUG 31198 / JCM 15750 / NBRC 105917 / EY 4224 / RW1)</name>
    <name type="common">Sphingomonas wittichii</name>
    <dbReference type="NCBI Taxonomy" id="392499"/>
    <lineage>
        <taxon>Bacteria</taxon>
        <taxon>Pseudomonadati</taxon>
        <taxon>Pseudomonadota</taxon>
        <taxon>Alphaproteobacteria</taxon>
        <taxon>Sphingomonadales</taxon>
        <taxon>Sphingomonadaceae</taxon>
        <taxon>Rhizorhabdus</taxon>
    </lineage>
</organism>
<dbReference type="Proteomes" id="UP000001989">
    <property type="component" value="Chromosome"/>
</dbReference>
<dbReference type="Pfam" id="PF03237">
    <property type="entry name" value="Terminase_6N"/>
    <property type="match status" value="1"/>
</dbReference>
<dbReference type="OrthoDB" id="7594379at2"/>
<dbReference type="EMBL" id="CP000699">
    <property type="protein sequence ID" value="ABQ70774.1"/>
    <property type="molecule type" value="Genomic_DNA"/>
</dbReference>
<sequence length="225" mass="24908">MSSDISLGGLQRRALGLARELARRRGRDRLSAYRPYAKQREFHDAGAEHRERLFMAGNQLGKTVAGSFEIAMHLTGRYPGWWRGRRFDAPGRYWVAGETRISTRDTVQKLLLGDPERPEAWGTGAIPGAAIRTTHRASGVANAIDTLTVAHVAGGASTLLFKAYEQGRAKWQGDTLNGIWFDEEPPLDIYVEGLTRTNATGGFAMLTFTPLKGMSEVVRMFLEEA</sequence>
<protein>
    <submittedName>
        <fullName evidence="1">Bacteriophage terminase large (ATPase) subunit and inactivated derivatives-like protein</fullName>
    </submittedName>
</protein>
<reference evidence="1 2" key="1">
    <citation type="journal article" date="2010" name="J. Bacteriol.">
        <title>Genome sequence of the dioxin-mineralizing bacterium Sphingomonas wittichii RW1.</title>
        <authorList>
            <person name="Miller T.R."/>
            <person name="Delcher A.L."/>
            <person name="Salzberg S.L."/>
            <person name="Saunders E."/>
            <person name="Detter J.C."/>
            <person name="Halden R.U."/>
        </authorList>
    </citation>
    <scope>NUCLEOTIDE SEQUENCE [LARGE SCALE GENOMIC DNA]</scope>
    <source>
        <strain evidence="2">DSM 6014 / CCUG 31198 / JCM 15750 / NBRC 105917 / EY 4224 / RW1</strain>
    </source>
</reference>
<evidence type="ECO:0000313" key="1">
    <source>
        <dbReference type="EMBL" id="ABQ70774.1"/>
    </source>
</evidence>
<name>A0A9J9LFR1_RHIWR</name>
<dbReference type="AlphaFoldDB" id="A0A9J9LFR1"/>
<gene>
    <name evidence="1" type="ordered locus">Swit_4436</name>
</gene>
<evidence type="ECO:0000313" key="2">
    <source>
        <dbReference type="Proteomes" id="UP000001989"/>
    </source>
</evidence>
<accession>A0A9J9LFR1</accession>
<dbReference type="KEGG" id="swi:Swit_4436"/>
<keyword evidence="2" id="KW-1185">Reference proteome</keyword>